<proteinExistence type="predicted"/>
<gene>
    <name evidence="1" type="ORF">LITE_LOCUS37509</name>
</gene>
<reference evidence="1" key="1">
    <citation type="submission" date="2022-08" db="EMBL/GenBank/DDBJ databases">
        <authorList>
            <person name="Gutierrez-Valencia J."/>
        </authorList>
    </citation>
    <scope>NUCLEOTIDE SEQUENCE</scope>
</reference>
<dbReference type="Proteomes" id="UP001154282">
    <property type="component" value="Unassembled WGS sequence"/>
</dbReference>
<sequence>MRQCRIHMLALC</sequence>
<comment type="caution">
    <text evidence="1">The sequence shown here is derived from an EMBL/GenBank/DDBJ whole genome shotgun (WGS) entry which is preliminary data.</text>
</comment>
<evidence type="ECO:0000313" key="1">
    <source>
        <dbReference type="EMBL" id="CAI0467591.1"/>
    </source>
</evidence>
<evidence type="ECO:0000313" key="2">
    <source>
        <dbReference type="Proteomes" id="UP001154282"/>
    </source>
</evidence>
<name>A0AAV0PB82_9ROSI</name>
<feature type="non-terminal residue" evidence="1">
    <location>
        <position position="12"/>
    </location>
</feature>
<keyword evidence="2" id="KW-1185">Reference proteome</keyword>
<protein>
    <submittedName>
        <fullName evidence="1">Uncharacterized protein</fullName>
    </submittedName>
</protein>
<dbReference type="EMBL" id="CAMGYJ010000008">
    <property type="protein sequence ID" value="CAI0467591.1"/>
    <property type="molecule type" value="Genomic_DNA"/>
</dbReference>
<organism evidence="1 2">
    <name type="scientific">Linum tenue</name>
    <dbReference type="NCBI Taxonomy" id="586396"/>
    <lineage>
        <taxon>Eukaryota</taxon>
        <taxon>Viridiplantae</taxon>
        <taxon>Streptophyta</taxon>
        <taxon>Embryophyta</taxon>
        <taxon>Tracheophyta</taxon>
        <taxon>Spermatophyta</taxon>
        <taxon>Magnoliopsida</taxon>
        <taxon>eudicotyledons</taxon>
        <taxon>Gunneridae</taxon>
        <taxon>Pentapetalae</taxon>
        <taxon>rosids</taxon>
        <taxon>fabids</taxon>
        <taxon>Malpighiales</taxon>
        <taxon>Linaceae</taxon>
        <taxon>Linum</taxon>
    </lineage>
</organism>
<accession>A0AAV0PB82</accession>